<dbReference type="NCBIfam" id="TIGR01537">
    <property type="entry name" value="portal_HK97"/>
    <property type="match status" value="1"/>
</dbReference>
<organism evidence="1 2">
    <name type="scientific">Acinetobacter baumannii 21072</name>
    <dbReference type="NCBI Taxonomy" id="1310697"/>
    <lineage>
        <taxon>Bacteria</taxon>
        <taxon>Pseudomonadati</taxon>
        <taxon>Pseudomonadota</taxon>
        <taxon>Gammaproteobacteria</taxon>
        <taxon>Moraxellales</taxon>
        <taxon>Moraxellaceae</taxon>
        <taxon>Acinetobacter</taxon>
        <taxon>Acinetobacter calcoaceticus/baumannii complex</taxon>
    </lineage>
</organism>
<accession>A0A062IRZ0</accession>
<dbReference type="Pfam" id="PF04860">
    <property type="entry name" value="Phage_portal"/>
    <property type="match status" value="1"/>
</dbReference>
<dbReference type="RefSeq" id="WP_000125514.1">
    <property type="nucleotide sequence ID" value="NZ_JMOD01000007.1"/>
</dbReference>
<comment type="caution">
    <text evidence="1">The sequence shown here is derived from an EMBL/GenBank/DDBJ whole genome shotgun (WGS) entry which is preliminary data.</text>
</comment>
<proteinExistence type="predicted"/>
<dbReference type="InterPro" id="IPR006427">
    <property type="entry name" value="Portal_HK97"/>
</dbReference>
<reference evidence="1 2" key="1">
    <citation type="submission" date="2014-04" db="EMBL/GenBank/DDBJ databases">
        <title>Comparative genomics and transcriptomics to identify genetic mechanisms underlying the emergence of carbapenem resistant Acinetobacter baumannii (CRAb).</title>
        <authorList>
            <person name="Harris A.D."/>
            <person name="Johnson K.J."/>
            <person name="George J."/>
            <person name="Nadendla S."/>
            <person name="Daugherty S.C."/>
            <person name="Parankush S."/>
            <person name="Sadzewicz L."/>
            <person name="Tallon L."/>
            <person name="Sengamalay N."/>
            <person name="Hazen T.H."/>
            <person name="Rasko D.A."/>
        </authorList>
    </citation>
    <scope>NUCLEOTIDE SEQUENCE [LARGE SCALE GENOMIC DNA]</scope>
    <source>
        <strain evidence="1 2">21072</strain>
    </source>
</reference>
<dbReference type="InterPro" id="IPR006944">
    <property type="entry name" value="Phage/GTA_portal"/>
</dbReference>
<evidence type="ECO:0000313" key="1">
    <source>
        <dbReference type="EMBL" id="KCY21611.1"/>
    </source>
</evidence>
<dbReference type="EMBL" id="JMOD01000007">
    <property type="protein sequence ID" value="KCY21611.1"/>
    <property type="molecule type" value="Genomic_DNA"/>
</dbReference>
<dbReference type="PATRIC" id="fig|1310697.3.peg.598"/>
<evidence type="ECO:0000313" key="2">
    <source>
        <dbReference type="Proteomes" id="UP000027327"/>
    </source>
</evidence>
<protein>
    <submittedName>
        <fullName evidence="1">Phage portal protein, HK97 family</fullName>
    </submittedName>
</protein>
<dbReference type="Proteomes" id="UP000027327">
    <property type="component" value="Unassembled WGS sequence"/>
</dbReference>
<sequence length="425" mass="48053">MTAKIAKSRLFECLEKDKINRAVDDAKESNTRSTGPANPGRGTLIDFPRSKSRIASTATWDRAMTLSVVFACHKVLAETVASLPLEMFMFDQDRNRKQIFDHKLASLWRNKPNDEQTNVEFKETFMLNLISGNVYVRKHYYHKELNQLVVINNASVDPKLNNKGKKEYHITYSDGKKEILTNNEIWHVKLFGTGLVGMSPLAYAARSIGIGLATDDKVGRIMENGAKPSGALSTDKSLKKEQRQSLREEMEELVSGDDWFLPVLEGGLKFERFSLTPEDIELLETRKFTVEEICRFYGVPSVLVNDTSGSTAWGSGIEQIVEAFYRFGLRPYFERIEESVRLNLLDRVDWDKYEFEFKIKDLLRASITARISNNKSRIESGQATINEVRKEEGFSPVEGGDNLMIAANLITLDRAVAGGGQKNES</sequence>
<gene>
    <name evidence="1" type="ORF">J596_0638</name>
</gene>
<dbReference type="AlphaFoldDB" id="A0A062IRZ0"/>
<name>A0A062IRZ0_ACIBA</name>